<dbReference type="Gene3D" id="1.20.59.10">
    <property type="entry name" value="Chorismate mutase"/>
    <property type="match status" value="1"/>
</dbReference>
<accession>A0A1F5MI08</accession>
<dbReference type="InterPro" id="IPR036263">
    <property type="entry name" value="Chorismate_II_sf"/>
</dbReference>
<feature type="domain" description="Chorismate mutase" evidence="2">
    <location>
        <begin position="1"/>
        <end position="87"/>
    </location>
</feature>
<dbReference type="PANTHER" id="PTHR38041:SF1">
    <property type="entry name" value="CHORISMATE MUTASE"/>
    <property type="match status" value="1"/>
</dbReference>
<dbReference type="EMBL" id="MFDT01000012">
    <property type="protein sequence ID" value="OGE64993.1"/>
    <property type="molecule type" value="Genomic_DNA"/>
</dbReference>
<dbReference type="SUPFAM" id="SSF48600">
    <property type="entry name" value="Chorismate mutase II"/>
    <property type="match status" value="1"/>
</dbReference>
<reference evidence="3 4" key="1">
    <citation type="journal article" date="2016" name="Nat. Commun.">
        <title>Thousands of microbial genomes shed light on interconnected biogeochemical processes in an aquifer system.</title>
        <authorList>
            <person name="Anantharaman K."/>
            <person name="Brown C.T."/>
            <person name="Hug L.A."/>
            <person name="Sharon I."/>
            <person name="Castelle C.J."/>
            <person name="Probst A.J."/>
            <person name="Thomas B.C."/>
            <person name="Singh A."/>
            <person name="Wilkins M.J."/>
            <person name="Karaoz U."/>
            <person name="Brodie E.L."/>
            <person name="Williams K.H."/>
            <person name="Hubbard S.S."/>
            <person name="Banfield J.F."/>
        </authorList>
    </citation>
    <scope>NUCLEOTIDE SEQUENCE [LARGE SCALE GENOMIC DNA]</scope>
</reference>
<protein>
    <recommendedName>
        <fullName evidence="2">Chorismate mutase domain-containing protein</fullName>
    </recommendedName>
</protein>
<dbReference type="GO" id="GO:0009697">
    <property type="term" value="P:salicylic acid biosynthetic process"/>
    <property type="evidence" value="ECO:0007669"/>
    <property type="project" value="TreeGrafter"/>
</dbReference>
<keyword evidence="1" id="KW-0413">Isomerase</keyword>
<gene>
    <name evidence="3" type="ORF">A3I48_01080</name>
</gene>
<dbReference type="InterPro" id="IPR036979">
    <property type="entry name" value="CM_dom_sf"/>
</dbReference>
<name>A0A1F5MI08_9BACT</name>
<comment type="caution">
    <text evidence="3">The sequence shown here is derived from an EMBL/GenBank/DDBJ whole genome shotgun (WGS) entry which is preliminary data.</text>
</comment>
<dbReference type="GO" id="GO:0004106">
    <property type="term" value="F:chorismate mutase activity"/>
    <property type="evidence" value="ECO:0007669"/>
    <property type="project" value="InterPro"/>
</dbReference>
<dbReference type="SMART" id="SM00830">
    <property type="entry name" value="CM_2"/>
    <property type="match status" value="1"/>
</dbReference>
<dbReference type="GO" id="GO:0046417">
    <property type="term" value="P:chorismate metabolic process"/>
    <property type="evidence" value="ECO:0007669"/>
    <property type="project" value="InterPro"/>
</dbReference>
<dbReference type="PANTHER" id="PTHR38041">
    <property type="entry name" value="CHORISMATE MUTASE"/>
    <property type="match status" value="1"/>
</dbReference>
<dbReference type="PROSITE" id="PS51168">
    <property type="entry name" value="CHORISMATE_MUT_2"/>
    <property type="match status" value="1"/>
</dbReference>
<evidence type="ECO:0000313" key="4">
    <source>
        <dbReference type="Proteomes" id="UP000178859"/>
    </source>
</evidence>
<organism evidence="3 4">
    <name type="scientific">Candidatus Daviesbacteria bacterium RIFCSPLOWO2_02_FULL_36_7</name>
    <dbReference type="NCBI Taxonomy" id="1797792"/>
    <lineage>
        <taxon>Bacteria</taxon>
        <taxon>Candidatus Daviesiibacteriota</taxon>
    </lineage>
</organism>
<evidence type="ECO:0000256" key="1">
    <source>
        <dbReference type="ARBA" id="ARBA00023235"/>
    </source>
</evidence>
<dbReference type="AlphaFoldDB" id="A0A1F5MI08"/>
<dbReference type="Proteomes" id="UP000178859">
    <property type="component" value="Unassembled WGS sequence"/>
</dbReference>
<evidence type="ECO:0000313" key="3">
    <source>
        <dbReference type="EMBL" id="OGE64993.1"/>
    </source>
</evidence>
<evidence type="ECO:0000259" key="2">
    <source>
        <dbReference type="PROSITE" id="PS51168"/>
    </source>
</evidence>
<proteinExistence type="predicted"/>
<dbReference type="Pfam" id="PF01817">
    <property type="entry name" value="CM_2"/>
    <property type="match status" value="1"/>
</dbReference>
<sequence>MTNRLKDWRKQIDILDEKIITLLAKRMNVVKKIGEYKRKQKISALDTNRWEKIVVLRLAQAEKLGLSKEFVEKILQLIHKHSLKTQK</sequence>
<dbReference type="InterPro" id="IPR051331">
    <property type="entry name" value="Chorismate_mutase-related"/>
</dbReference>
<dbReference type="InterPro" id="IPR002701">
    <property type="entry name" value="CM_II_prokaryot"/>
</dbReference>